<reference evidence="3" key="1">
    <citation type="submission" date="2021-06" db="EMBL/GenBank/DDBJ databases">
        <authorList>
            <person name="Kallberg Y."/>
            <person name="Tangrot J."/>
            <person name="Rosling A."/>
        </authorList>
    </citation>
    <scope>NUCLEOTIDE SEQUENCE</scope>
    <source>
        <strain evidence="3">CL551</strain>
    </source>
</reference>
<keyword evidence="1" id="KW-0175">Coiled coil</keyword>
<comment type="caution">
    <text evidence="3">The sequence shown here is derived from an EMBL/GenBank/DDBJ whole genome shotgun (WGS) entry which is preliminary data.</text>
</comment>
<evidence type="ECO:0000313" key="3">
    <source>
        <dbReference type="EMBL" id="CAG8640431.1"/>
    </source>
</evidence>
<feature type="compositionally biased region" description="Basic and acidic residues" evidence="2">
    <location>
        <begin position="203"/>
        <end position="214"/>
    </location>
</feature>
<feature type="non-terminal residue" evidence="3">
    <location>
        <position position="214"/>
    </location>
</feature>
<name>A0A9N9DHD7_9GLOM</name>
<proteinExistence type="predicted"/>
<evidence type="ECO:0000313" key="4">
    <source>
        <dbReference type="Proteomes" id="UP000789342"/>
    </source>
</evidence>
<organism evidence="3 4">
    <name type="scientific">Acaulospora morrowiae</name>
    <dbReference type="NCBI Taxonomy" id="94023"/>
    <lineage>
        <taxon>Eukaryota</taxon>
        <taxon>Fungi</taxon>
        <taxon>Fungi incertae sedis</taxon>
        <taxon>Mucoromycota</taxon>
        <taxon>Glomeromycotina</taxon>
        <taxon>Glomeromycetes</taxon>
        <taxon>Diversisporales</taxon>
        <taxon>Acaulosporaceae</taxon>
        <taxon>Acaulospora</taxon>
    </lineage>
</organism>
<feature type="region of interest" description="Disordered" evidence="2">
    <location>
        <begin position="182"/>
        <end position="214"/>
    </location>
</feature>
<protein>
    <submittedName>
        <fullName evidence="3">13606_t:CDS:1</fullName>
    </submittedName>
</protein>
<dbReference type="Proteomes" id="UP000789342">
    <property type="component" value="Unassembled WGS sequence"/>
</dbReference>
<evidence type="ECO:0000256" key="2">
    <source>
        <dbReference type="SAM" id="MobiDB-lite"/>
    </source>
</evidence>
<gene>
    <name evidence="3" type="ORF">AMORRO_LOCUS9493</name>
</gene>
<sequence length="214" mass="24704">SQIPTPLQVVDLSDETFLLGNDWFERVKARIYYDEQKFVLKHNGKIIKIPISNDVTKKILVNEGEKEEPNDEGWDKDETDQILDEVIYEEEEVDERKGYFVEEEMNDLNSDSEDRMNNLGPAAYLSQVEELLTTINEESTKTLEEKIKNIEVAEELAEEQVEQAKKLLLRESDVLAQSVQELETTGDSNGRDILQSAKGLLTRMKDTSKYDEQR</sequence>
<evidence type="ECO:0000256" key="1">
    <source>
        <dbReference type="SAM" id="Coils"/>
    </source>
</evidence>
<feature type="coiled-coil region" evidence="1">
    <location>
        <begin position="136"/>
        <end position="170"/>
    </location>
</feature>
<dbReference type="OrthoDB" id="2449730at2759"/>
<dbReference type="AlphaFoldDB" id="A0A9N9DHD7"/>
<keyword evidence="4" id="KW-1185">Reference proteome</keyword>
<accession>A0A9N9DHD7</accession>
<dbReference type="EMBL" id="CAJVPV010009314">
    <property type="protein sequence ID" value="CAG8640431.1"/>
    <property type="molecule type" value="Genomic_DNA"/>
</dbReference>